<dbReference type="EMBL" id="CYZT01001050">
    <property type="protein sequence ID" value="CUQ40128.1"/>
    <property type="molecule type" value="Genomic_DNA"/>
</dbReference>
<sequence>MAKLEVNQQYSDEQVRMAVERITVVDAETIRIRFRYPGAELEKKL</sequence>
<dbReference type="Proteomes" id="UP000095746">
    <property type="component" value="Unassembled WGS sequence"/>
</dbReference>
<organism evidence="1 2">
    <name type="scientific">Flavonifractor plautii</name>
    <name type="common">Fusobacterium plautii</name>
    <dbReference type="NCBI Taxonomy" id="292800"/>
    <lineage>
        <taxon>Bacteria</taxon>
        <taxon>Bacillati</taxon>
        <taxon>Bacillota</taxon>
        <taxon>Clostridia</taxon>
        <taxon>Eubacteriales</taxon>
        <taxon>Oscillospiraceae</taxon>
        <taxon>Flavonifractor</taxon>
    </lineage>
</organism>
<reference evidence="1 2" key="1">
    <citation type="submission" date="2015-09" db="EMBL/GenBank/DDBJ databases">
        <authorList>
            <consortium name="Pathogen Informatics"/>
        </authorList>
    </citation>
    <scope>NUCLEOTIDE SEQUENCE [LARGE SCALE GENOMIC DNA]</scope>
    <source>
        <strain evidence="1 2">2789STDY5608854</strain>
    </source>
</reference>
<gene>
    <name evidence="1" type="ORF">ERS852411_04360</name>
</gene>
<name>A0A174W6Q3_FLAPL</name>
<dbReference type="AlphaFoldDB" id="A0A174W6Q3"/>
<protein>
    <submittedName>
        <fullName evidence="1">Uncharacterized protein</fullName>
    </submittedName>
</protein>
<evidence type="ECO:0000313" key="2">
    <source>
        <dbReference type="Proteomes" id="UP000095746"/>
    </source>
</evidence>
<accession>A0A174W6Q3</accession>
<evidence type="ECO:0000313" key="1">
    <source>
        <dbReference type="EMBL" id="CUQ40128.1"/>
    </source>
</evidence>
<proteinExistence type="predicted"/>